<dbReference type="PANTHER" id="PTHR13439">
    <property type="entry name" value="CT120 PROTEIN"/>
    <property type="match status" value="1"/>
</dbReference>
<name>A0A0F4G652_9PEZI</name>
<evidence type="ECO:0000259" key="8">
    <source>
        <dbReference type="PROSITE" id="PS50922"/>
    </source>
</evidence>
<dbReference type="Proteomes" id="UP000033647">
    <property type="component" value="Unassembled WGS sequence"/>
</dbReference>
<keyword evidence="10" id="KW-1185">Reference proteome</keyword>
<feature type="transmembrane region" description="Helical" evidence="7">
    <location>
        <begin position="146"/>
        <end position="165"/>
    </location>
</feature>
<keyword evidence="3 7" id="KW-1133">Transmembrane helix</keyword>
<feature type="transmembrane region" description="Helical" evidence="7">
    <location>
        <begin position="36"/>
        <end position="55"/>
    </location>
</feature>
<dbReference type="Pfam" id="PF03798">
    <property type="entry name" value="TRAM_LAG1_CLN8"/>
    <property type="match status" value="1"/>
</dbReference>
<feature type="transmembrane region" description="Helical" evidence="7">
    <location>
        <begin position="204"/>
        <end position="221"/>
    </location>
</feature>
<comment type="caution">
    <text evidence="9">The sequence shown here is derived from an EMBL/GenBank/DDBJ whole genome shotgun (WGS) entry which is preliminary data.</text>
</comment>
<keyword evidence="2 5" id="KW-0812">Transmembrane</keyword>
<accession>A0A0F4G652</accession>
<dbReference type="AlphaFoldDB" id="A0A0F4G652"/>
<gene>
    <name evidence="9" type="ORF">TI39_contig5819g00006</name>
</gene>
<dbReference type="STRING" id="1047168.A0A0F4G652"/>
<evidence type="ECO:0000256" key="7">
    <source>
        <dbReference type="SAM" id="Phobius"/>
    </source>
</evidence>
<keyword evidence="4 5" id="KW-0472">Membrane</keyword>
<feature type="domain" description="TLC" evidence="8">
    <location>
        <begin position="69"/>
        <end position="320"/>
    </location>
</feature>
<evidence type="ECO:0000256" key="5">
    <source>
        <dbReference type="PROSITE-ProRule" id="PRU00205"/>
    </source>
</evidence>
<dbReference type="GO" id="GO:0055088">
    <property type="term" value="P:lipid homeostasis"/>
    <property type="evidence" value="ECO:0007669"/>
    <property type="project" value="TreeGrafter"/>
</dbReference>
<feature type="transmembrane region" description="Helical" evidence="7">
    <location>
        <begin position="117"/>
        <end position="134"/>
    </location>
</feature>
<dbReference type="PANTHER" id="PTHR13439:SF0">
    <property type="entry name" value="TOPOISOMERASE I DAMAGE AFFECTED PROTEIN 4"/>
    <property type="match status" value="1"/>
</dbReference>
<evidence type="ECO:0000313" key="10">
    <source>
        <dbReference type="Proteomes" id="UP000033647"/>
    </source>
</evidence>
<dbReference type="PROSITE" id="PS50922">
    <property type="entry name" value="TLC"/>
    <property type="match status" value="1"/>
</dbReference>
<sequence>MKDPFPIAPPEALINLTQPIATALSLPTLPLHVHEVIFAFFFYNFVNVVLSPWLSRTFFPSTYASFNRRTRINWDVHVVSFFQSVIICALSLYVIWFDEERKETRPREAWEQRIWEYSGLSGLLQSFALGYFLWDFIMCTVHVDIFGWGMLAHAISALSVFALGYRPFIYFYAPVFLLYELSSPFLNIHWFCDKLKLTGSIYQAINGAFLTFTFFACRIIWGNISSVYVFQDVYKGVCNGNTTPLSKPHHLADVPVSSYTAKDLLVIYNDEQGQRFAFAGQERFIPLWLGAIYLASNIVLNSLNIWWFGKMVQTIRSRFDPPFGTKGQAKEVQYEPKERVKMQGSPRQSEDEIKVHKVVEADGSRGIEMEGQRTLRTRRKA</sequence>
<evidence type="ECO:0000256" key="6">
    <source>
        <dbReference type="SAM" id="MobiDB-lite"/>
    </source>
</evidence>
<feature type="transmembrane region" description="Helical" evidence="7">
    <location>
        <begin position="171"/>
        <end position="192"/>
    </location>
</feature>
<dbReference type="GO" id="GO:0016020">
    <property type="term" value="C:membrane"/>
    <property type="evidence" value="ECO:0007669"/>
    <property type="project" value="UniProtKB-SubCell"/>
</dbReference>
<dbReference type="GO" id="GO:0005783">
    <property type="term" value="C:endoplasmic reticulum"/>
    <property type="evidence" value="ECO:0007669"/>
    <property type="project" value="TreeGrafter"/>
</dbReference>
<evidence type="ECO:0000256" key="2">
    <source>
        <dbReference type="ARBA" id="ARBA00022692"/>
    </source>
</evidence>
<dbReference type="SMART" id="SM00724">
    <property type="entry name" value="TLC"/>
    <property type="match status" value="1"/>
</dbReference>
<dbReference type="OrthoDB" id="10266980at2759"/>
<proteinExistence type="predicted"/>
<dbReference type="InterPro" id="IPR050846">
    <property type="entry name" value="TLCD"/>
</dbReference>
<evidence type="ECO:0000256" key="1">
    <source>
        <dbReference type="ARBA" id="ARBA00004141"/>
    </source>
</evidence>
<evidence type="ECO:0000256" key="4">
    <source>
        <dbReference type="ARBA" id="ARBA00023136"/>
    </source>
</evidence>
<protein>
    <recommendedName>
        <fullName evidence="8">TLC domain-containing protein</fullName>
    </recommendedName>
</protein>
<feature type="transmembrane region" description="Helical" evidence="7">
    <location>
        <begin position="285"/>
        <end position="308"/>
    </location>
</feature>
<comment type="subcellular location">
    <subcellularLocation>
        <location evidence="1">Membrane</location>
        <topology evidence="1">Multi-pass membrane protein</topology>
    </subcellularLocation>
</comment>
<evidence type="ECO:0000313" key="9">
    <source>
        <dbReference type="EMBL" id="KJX92846.1"/>
    </source>
</evidence>
<evidence type="ECO:0000256" key="3">
    <source>
        <dbReference type="ARBA" id="ARBA00022989"/>
    </source>
</evidence>
<feature type="region of interest" description="Disordered" evidence="6">
    <location>
        <begin position="326"/>
        <end position="354"/>
    </location>
</feature>
<dbReference type="InterPro" id="IPR006634">
    <property type="entry name" value="TLC-dom"/>
</dbReference>
<dbReference type="EMBL" id="LAFY01005774">
    <property type="protein sequence ID" value="KJX92846.1"/>
    <property type="molecule type" value="Genomic_DNA"/>
</dbReference>
<feature type="transmembrane region" description="Helical" evidence="7">
    <location>
        <begin position="76"/>
        <end position="97"/>
    </location>
</feature>
<reference evidence="9 10" key="1">
    <citation type="submission" date="2015-03" db="EMBL/GenBank/DDBJ databases">
        <title>RNA-seq based gene annotation and comparative genomics of four Zymoseptoria species reveal species-specific pathogenicity related genes and transposable element activity.</title>
        <authorList>
            <person name="Grandaubert J."/>
            <person name="Bhattacharyya A."/>
            <person name="Stukenbrock E.H."/>
        </authorList>
    </citation>
    <scope>NUCLEOTIDE SEQUENCE [LARGE SCALE GENOMIC DNA]</scope>
    <source>
        <strain evidence="9 10">Zb18110</strain>
    </source>
</reference>
<organism evidence="9 10">
    <name type="scientific">Zymoseptoria brevis</name>
    <dbReference type="NCBI Taxonomy" id="1047168"/>
    <lineage>
        <taxon>Eukaryota</taxon>
        <taxon>Fungi</taxon>
        <taxon>Dikarya</taxon>
        <taxon>Ascomycota</taxon>
        <taxon>Pezizomycotina</taxon>
        <taxon>Dothideomycetes</taxon>
        <taxon>Dothideomycetidae</taxon>
        <taxon>Mycosphaerellales</taxon>
        <taxon>Mycosphaerellaceae</taxon>
        <taxon>Zymoseptoria</taxon>
    </lineage>
</organism>
<feature type="compositionally biased region" description="Basic and acidic residues" evidence="6">
    <location>
        <begin position="328"/>
        <end position="341"/>
    </location>
</feature>